<dbReference type="SUPFAM" id="SSF46689">
    <property type="entry name" value="Homeodomain-like"/>
    <property type="match status" value="1"/>
</dbReference>
<proteinExistence type="predicted"/>
<dbReference type="Gene3D" id="1.10.10.60">
    <property type="entry name" value="Homeodomain-like"/>
    <property type="match status" value="1"/>
</dbReference>
<evidence type="ECO:0008006" key="4">
    <source>
        <dbReference type="Google" id="ProtNLM"/>
    </source>
</evidence>
<dbReference type="PANTHER" id="PTHR41302">
    <property type="entry name" value="PRESPORE-SPECIFIC TRANSCRIPTIONAL REGULATOR RSFA-RELATED"/>
    <property type="match status" value="1"/>
</dbReference>
<feature type="coiled-coil region" evidence="1">
    <location>
        <begin position="143"/>
        <end position="170"/>
    </location>
</feature>
<keyword evidence="1" id="KW-0175">Coiled coil</keyword>
<evidence type="ECO:0000313" key="2">
    <source>
        <dbReference type="EMBL" id="QNR65247.1"/>
    </source>
</evidence>
<evidence type="ECO:0000313" key="3">
    <source>
        <dbReference type="Proteomes" id="UP000516384"/>
    </source>
</evidence>
<dbReference type="EMBL" id="CP061172">
    <property type="protein sequence ID" value="QNR65247.1"/>
    <property type="molecule type" value="Genomic_DNA"/>
</dbReference>
<dbReference type="InterPro" id="IPR014243">
    <property type="entry name" value="RsfA-like"/>
</dbReference>
<evidence type="ECO:0000256" key="1">
    <source>
        <dbReference type="SAM" id="Coils"/>
    </source>
</evidence>
<dbReference type="AlphaFoldDB" id="A0A7H0Y2D9"/>
<dbReference type="Proteomes" id="UP000516384">
    <property type="component" value="Chromosome"/>
</dbReference>
<dbReference type="PANTHER" id="PTHR41302:SF2">
    <property type="entry name" value="PRESPORE SPECIFIC TRANSCRIPTIONAL ACTIVATOR RSFA"/>
    <property type="match status" value="1"/>
</dbReference>
<dbReference type="RefSeq" id="WP_190297154.1">
    <property type="nucleotide sequence ID" value="NZ_CP061172.1"/>
</dbReference>
<sequence>MSDNGSRKREPIWSDTEDMILGDIILKHISTGSTQLKGFTEASDRLVSRTSGACSFRWNSFLRKKLKNEIIEARKKKNSSKSRGHKIGNPQFYTASGIQNTSELSTVYHLEQVLSPEKVKTVIDYVQDLSSIHSLFRDLHASLEEKDLEISCLKEENQELLLRNKILEEDWQEFSTLAERFKQRGNGQFTSSTKNAIM</sequence>
<reference evidence="2 3" key="1">
    <citation type="submission" date="2020-09" db="EMBL/GenBank/DDBJ databases">
        <title>Characterization of Paenibacillus peoriae strain ZF390 with broad-spectrum antimicrobial activity as a potential biocontrol agent.</title>
        <authorList>
            <person name="Li L."/>
            <person name="Zhao Y."/>
            <person name="Li B."/>
            <person name="Xie X."/>
        </authorList>
    </citation>
    <scope>NUCLEOTIDE SEQUENCE [LARGE SCALE GENOMIC DNA]</scope>
    <source>
        <strain evidence="2 3">ZF390</strain>
    </source>
</reference>
<accession>A0A7H0Y2D9</accession>
<gene>
    <name evidence="2" type="ORF">IAQ67_15135</name>
</gene>
<organism evidence="2 3">
    <name type="scientific">Paenibacillus peoriae</name>
    <dbReference type="NCBI Taxonomy" id="59893"/>
    <lineage>
        <taxon>Bacteria</taxon>
        <taxon>Bacillati</taxon>
        <taxon>Bacillota</taxon>
        <taxon>Bacilli</taxon>
        <taxon>Bacillales</taxon>
        <taxon>Paenibacillaceae</taxon>
        <taxon>Paenibacillus</taxon>
    </lineage>
</organism>
<protein>
    <recommendedName>
        <fullName evidence="4">RsfA family transcriptional regulator</fullName>
    </recommendedName>
</protein>
<dbReference type="InterPro" id="IPR009057">
    <property type="entry name" value="Homeodomain-like_sf"/>
</dbReference>
<name>A0A7H0Y2D9_9BACL</name>